<dbReference type="PRINTS" id="PR00926">
    <property type="entry name" value="MITOCARRIER"/>
</dbReference>
<dbReference type="GO" id="GO:0055085">
    <property type="term" value="P:transmembrane transport"/>
    <property type="evidence" value="ECO:0007669"/>
    <property type="project" value="InterPro"/>
</dbReference>
<name>U6GSA0_EIMAC</name>
<reference evidence="9" key="1">
    <citation type="submission" date="2013-10" db="EMBL/GenBank/DDBJ databases">
        <title>Genomic analysis of the causative agents of coccidiosis in chickens.</title>
        <authorList>
            <person name="Reid A.J."/>
            <person name="Blake D."/>
            <person name="Billington K."/>
            <person name="Browne H."/>
            <person name="Dunn M."/>
            <person name="Hung S."/>
            <person name="Kawahara F."/>
            <person name="Miranda-Saavedra D."/>
            <person name="Mourier T."/>
            <person name="Nagra H."/>
            <person name="Otto T.D."/>
            <person name="Rawlings N."/>
            <person name="Sanchez A."/>
            <person name="Sanders M."/>
            <person name="Subramaniam C."/>
            <person name="Tay Y."/>
            <person name="Dear P."/>
            <person name="Doerig C."/>
            <person name="Gruber A."/>
            <person name="Parkinson J."/>
            <person name="Shirley M."/>
            <person name="Wan K.L."/>
            <person name="Berriman M."/>
            <person name="Tomley F."/>
            <person name="Pain A."/>
        </authorList>
    </citation>
    <scope>NUCLEOTIDE SEQUENCE</scope>
    <source>
        <strain evidence="9">Houghton</strain>
    </source>
</reference>
<evidence type="ECO:0000256" key="7">
    <source>
        <dbReference type="RuleBase" id="RU000488"/>
    </source>
</evidence>
<dbReference type="GeneID" id="25268595"/>
<evidence type="ECO:0000256" key="5">
    <source>
        <dbReference type="ARBA" id="ARBA00023136"/>
    </source>
</evidence>
<evidence type="ECO:0000313" key="10">
    <source>
        <dbReference type="Proteomes" id="UP000018050"/>
    </source>
</evidence>
<evidence type="ECO:0000256" key="1">
    <source>
        <dbReference type="ARBA" id="ARBA00004141"/>
    </source>
</evidence>
<dbReference type="SUPFAM" id="SSF103506">
    <property type="entry name" value="Mitochondrial carrier"/>
    <property type="match status" value="1"/>
</dbReference>
<dbReference type="PROSITE" id="PS50920">
    <property type="entry name" value="SOLCAR"/>
    <property type="match status" value="3"/>
</dbReference>
<dbReference type="GO" id="GO:0016020">
    <property type="term" value="C:membrane"/>
    <property type="evidence" value="ECO:0007669"/>
    <property type="project" value="UniProtKB-SubCell"/>
</dbReference>
<evidence type="ECO:0000256" key="8">
    <source>
        <dbReference type="SAM" id="MobiDB-lite"/>
    </source>
</evidence>
<evidence type="ECO:0000256" key="2">
    <source>
        <dbReference type="ARBA" id="ARBA00022448"/>
    </source>
</evidence>
<proteinExistence type="inferred from homology"/>
<feature type="region of interest" description="Disordered" evidence="8">
    <location>
        <begin position="372"/>
        <end position="398"/>
    </location>
</feature>
<dbReference type="RefSeq" id="XP_013248348.1">
    <property type="nucleotide sequence ID" value="XM_013392894.1"/>
</dbReference>
<organism evidence="9 10">
    <name type="scientific">Eimeria acervulina</name>
    <name type="common">Coccidian parasite</name>
    <dbReference type="NCBI Taxonomy" id="5801"/>
    <lineage>
        <taxon>Eukaryota</taxon>
        <taxon>Sar</taxon>
        <taxon>Alveolata</taxon>
        <taxon>Apicomplexa</taxon>
        <taxon>Conoidasida</taxon>
        <taxon>Coccidia</taxon>
        <taxon>Eucoccidiorida</taxon>
        <taxon>Eimeriorina</taxon>
        <taxon>Eimeriidae</taxon>
        <taxon>Eimeria</taxon>
    </lineage>
</organism>
<feature type="repeat" description="Solcar" evidence="6">
    <location>
        <begin position="212"/>
        <end position="365"/>
    </location>
</feature>
<feature type="repeat" description="Solcar" evidence="6">
    <location>
        <begin position="388"/>
        <end position="477"/>
    </location>
</feature>
<dbReference type="OMA" id="PYVMLQM"/>
<evidence type="ECO:0000313" key="9">
    <source>
        <dbReference type="EMBL" id="CDI82143.1"/>
    </source>
</evidence>
<feature type="region of interest" description="Disordered" evidence="8">
    <location>
        <begin position="288"/>
        <end position="317"/>
    </location>
</feature>
<evidence type="ECO:0000256" key="4">
    <source>
        <dbReference type="ARBA" id="ARBA00022737"/>
    </source>
</evidence>
<dbReference type="EMBL" id="HG672084">
    <property type="protein sequence ID" value="CDI82143.1"/>
    <property type="molecule type" value="Genomic_DNA"/>
</dbReference>
<keyword evidence="2 7" id="KW-0813">Transport</keyword>
<feature type="compositionally biased region" description="Low complexity" evidence="8">
    <location>
        <begin position="372"/>
        <end position="392"/>
    </location>
</feature>
<dbReference type="AlphaFoldDB" id="U6GSA0"/>
<feature type="repeat" description="Solcar" evidence="6">
    <location>
        <begin position="40"/>
        <end position="186"/>
    </location>
</feature>
<feature type="compositionally biased region" description="Low complexity" evidence="8">
    <location>
        <begin position="190"/>
        <end position="205"/>
    </location>
</feature>
<evidence type="ECO:0000256" key="3">
    <source>
        <dbReference type="ARBA" id="ARBA00022692"/>
    </source>
</evidence>
<gene>
    <name evidence="9" type="ORF">EAH_00005250</name>
</gene>
<dbReference type="OrthoDB" id="270584at2759"/>
<feature type="region of interest" description="Disordered" evidence="8">
    <location>
        <begin position="189"/>
        <end position="208"/>
    </location>
</feature>
<dbReference type="Pfam" id="PF00153">
    <property type="entry name" value="Mito_carr"/>
    <property type="match status" value="3"/>
</dbReference>
<protein>
    <submittedName>
        <fullName evidence="9">Mitochondrial carrier domain-containing protein, putative</fullName>
    </submittedName>
</protein>
<dbReference type="InterPro" id="IPR002067">
    <property type="entry name" value="MCP"/>
</dbReference>
<evidence type="ECO:0000256" key="6">
    <source>
        <dbReference type="PROSITE-ProRule" id="PRU00282"/>
    </source>
</evidence>
<sequence>MTTAHQQQQELLPRLEQQQQQLQQQLQLPARHTTAARRLPSSFELFISAAVSGLITKTACAPMDRLRLLYQVQGMLQQTQQHQQQQQQQQQYGQHQRHRTALKQGNSPWRLSQGLPVNNKDFLPEGIAQVNNSYKYTKYKGIISGLRLVIQEEGFRGLWRGNGVNAVRAAACYAIKFPANDLAKRALTTSSSSNSSSSSSSSNSGSGSGSRANVGSLLLAGALAGSLQKTLSYPLDFLSVRIAVGINADRLGKHHVAGAAAAAAPSSSSISSCNSSCTSNGGANSPYTSKNSNVTGHNSSSGSISISNSSSSRSRKGYNGVVDCARRVWRLEGPLGFFKGYSVALLSGVPYVMLQMAFFDLSQRRLRWASDSIQQQQHNSSNSNRSSNSSSSRVGTGSAANMSAQAIVFPFDTIRKRLMNDGIDGRPKLYRSTWHCLRQIKQTEGLRALYFGIWPATLRSLPAGAIQFACYEFMKEFFLMRAAQTESP</sequence>
<dbReference type="InterPro" id="IPR023395">
    <property type="entry name" value="MCP_dom_sf"/>
</dbReference>
<feature type="region of interest" description="Disordered" evidence="8">
    <location>
        <begin position="82"/>
        <end position="115"/>
    </location>
</feature>
<feature type="compositionally biased region" description="Low complexity" evidence="8">
    <location>
        <begin position="82"/>
        <end position="94"/>
    </location>
</feature>
<keyword evidence="3 6" id="KW-0812">Transmembrane</keyword>
<comment type="similarity">
    <text evidence="7">Belongs to the mitochondrial carrier (TC 2.A.29) family.</text>
</comment>
<accession>U6GSA0</accession>
<keyword evidence="5 6" id="KW-0472">Membrane</keyword>
<dbReference type="InterPro" id="IPR018108">
    <property type="entry name" value="MCP_transmembrane"/>
</dbReference>
<dbReference type="Gene3D" id="1.50.40.10">
    <property type="entry name" value="Mitochondrial carrier domain"/>
    <property type="match status" value="2"/>
</dbReference>
<dbReference type="Proteomes" id="UP000018050">
    <property type="component" value="Unassembled WGS sequence"/>
</dbReference>
<dbReference type="VEuPathDB" id="ToxoDB:EAH_00005250"/>
<dbReference type="PANTHER" id="PTHR24089">
    <property type="entry name" value="SOLUTE CARRIER FAMILY 25"/>
    <property type="match status" value="1"/>
</dbReference>
<keyword evidence="10" id="KW-1185">Reference proteome</keyword>
<reference evidence="9" key="2">
    <citation type="submission" date="2013-10" db="EMBL/GenBank/DDBJ databases">
        <authorList>
            <person name="Aslett M."/>
        </authorList>
    </citation>
    <scope>NUCLEOTIDE SEQUENCE</scope>
    <source>
        <strain evidence="9">Houghton</strain>
    </source>
</reference>
<keyword evidence="4" id="KW-0677">Repeat</keyword>
<feature type="compositionally biased region" description="Polar residues" evidence="8">
    <location>
        <begin position="288"/>
        <end position="297"/>
    </location>
</feature>
<feature type="compositionally biased region" description="Low complexity" evidence="8">
    <location>
        <begin position="298"/>
        <end position="312"/>
    </location>
</feature>
<comment type="subcellular location">
    <subcellularLocation>
        <location evidence="1">Membrane</location>
        <topology evidence="1">Multi-pass membrane protein</topology>
    </subcellularLocation>
</comment>